<dbReference type="EMBL" id="EQ979771">
    <property type="protein sequence ID" value="EEF25401.1"/>
    <property type="molecule type" value="Genomic_DNA"/>
</dbReference>
<feature type="region of interest" description="Disordered" evidence="1">
    <location>
        <begin position="137"/>
        <end position="162"/>
    </location>
</feature>
<keyword evidence="3" id="KW-1185">Reference proteome</keyword>
<proteinExistence type="predicted"/>
<reference evidence="3" key="1">
    <citation type="journal article" date="2010" name="Nat. Biotechnol.">
        <title>Draft genome sequence of the oilseed species Ricinus communis.</title>
        <authorList>
            <person name="Chan A.P."/>
            <person name="Crabtree J."/>
            <person name="Zhao Q."/>
            <person name="Lorenzi H."/>
            <person name="Orvis J."/>
            <person name="Puiu D."/>
            <person name="Melake-Berhan A."/>
            <person name="Jones K.M."/>
            <person name="Redman J."/>
            <person name="Chen G."/>
            <person name="Cahoon E.B."/>
            <person name="Gedil M."/>
            <person name="Stanke M."/>
            <person name="Haas B.J."/>
            <person name="Wortman J.R."/>
            <person name="Fraser-Liggett C.M."/>
            <person name="Ravel J."/>
            <person name="Rabinowicz P.D."/>
        </authorList>
    </citation>
    <scope>NUCLEOTIDE SEQUENCE [LARGE SCALE GENOMIC DNA]</scope>
    <source>
        <strain evidence="3">cv. Hale</strain>
    </source>
</reference>
<dbReference type="AlphaFoldDB" id="B9TFG4"/>
<accession>B9TFG4</accession>
<sequence>MRLARRPLAPDRDAADRAVAVPSAPALSRRSRRRALCLCDVQRGVDQQGGRAVLPGLTLLKPWTVLLARDGIAMRGGMACAWAARAGHAVEHRAAFQQYRAEECDLPVVRRCPARRCGAEVAAPVRRHRLRGVADPTGRRVAGGIQPKRGRPAGASFGDARS</sequence>
<gene>
    <name evidence="2" type="ORF">RCOM_1802200</name>
</gene>
<dbReference type="InParanoid" id="B9TFG4"/>
<name>B9TFG4_RICCO</name>
<evidence type="ECO:0000313" key="2">
    <source>
        <dbReference type="EMBL" id="EEF25401.1"/>
    </source>
</evidence>
<evidence type="ECO:0000313" key="3">
    <source>
        <dbReference type="Proteomes" id="UP000008311"/>
    </source>
</evidence>
<organism evidence="2 3">
    <name type="scientific">Ricinus communis</name>
    <name type="common">Castor bean</name>
    <dbReference type="NCBI Taxonomy" id="3988"/>
    <lineage>
        <taxon>Eukaryota</taxon>
        <taxon>Viridiplantae</taxon>
        <taxon>Streptophyta</taxon>
        <taxon>Embryophyta</taxon>
        <taxon>Tracheophyta</taxon>
        <taxon>Spermatophyta</taxon>
        <taxon>Magnoliopsida</taxon>
        <taxon>eudicotyledons</taxon>
        <taxon>Gunneridae</taxon>
        <taxon>Pentapetalae</taxon>
        <taxon>rosids</taxon>
        <taxon>fabids</taxon>
        <taxon>Malpighiales</taxon>
        <taxon>Euphorbiaceae</taxon>
        <taxon>Acalyphoideae</taxon>
        <taxon>Acalypheae</taxon>
        <taxon>Ricinus</taxon>
    </lineage>
</organism>
<evidence type="ECO:0000256" key="1">
    <source>
        <dbReference type="SAM" id="MobiDB-lite"/>
    </source>
</evidence>
<dbReference type="Proteomes" id="UP000008311">
    <property type="component" value="Unassembled WGS sequence"/>
</dbReference>
<protein>
    <submittedName>
        <fullName evidence="2">Uncharacterized protein</fullName>
    </submittedName>
</protein>